<evidence type="ECO:0000313" key="2">
    <source>
        <dbReference type="Proteomes" id="UP001107558"/>
    </source>
</evidence>
<comment type="caution">
    <text evidence="1">The sequence shown here is derived from an EMBL/GenBank/DDBJ whole genome shotgun (WGS) entry which is preliminary data.</text>
</comment>
<dbReference type="AlphaFoldDB" id="A0A9J6CEU6"/>
<name>A0A9J6CEU6_POLVA</name>
<accession>A0A9J6CEU6</accession>
<sequence>MGNRISKWWSNTKRSCRNVTCLDPCFSCFQRSSKLKRNDRRSLTLETVSMPYIDETADKITPILYILPNIFKTL</sequence>
<keyword evidence="2" id="KW-1185">Reference proteome</keyword>
<proteinExistence type="predicted"/>
<gene>
    <name evidence="1" type="ORF">PVAND_009847</name>
</gene>
<protein>
    <submittedName>
        <fullName evidence="1">Uncharacterized protein</fullName>
    </submittedName>
</protein>
<evidence type="ECO:0000313" key="1">
    <source>
        <dbReference type="EMBL" id="KAG5680336.1"/>
    </source>
</evidence>
<organism evidence="1 2">
    <name type="scientific">Polypedilum vanderplanki</name>
    <name type="common">Sleeping chironomid midge</name>
    <dbReference type="NCBI Taxonomy" id="319348"/>
    <lineage>
        <taxon>Eukaryota</taxon>
        <taxon>Metazoa</taxon>
        <taxon>Ecdysozoa</taxon>
        <taxon>Arthropoda</taxon>
        <taxon>Hexapoda</taxon>
        <taxon>Insecta</taxon>
        <taxon>Pterygota</taxon>
        <taxon>Neoptera</taxon>
        <taxon>Endopterygota</taxon>
        <taxon>Diptera</taxon>
        <taxon>Nematocera</taxon>
        <taxon>Chironomoidea</taxon>
        <taxon>Chironomidae</taxon>
        <taxon>Chironominae</taxon>
        <taxon>Polypedilum</taxon>
        <taxon>Polypedilum</taxon>
    </lineage>
</organism>
<dbReference type="Proteomes" id="UP001107558">
    <property type="component" value="Chromosome 1"/>
</dbReference>
<dbReference type="EMBL" id="JADBJN010000001">
    <property type="protein sequence ID" value="KAG5680336.1"/>
    <property type="molecule type" value="Genomic_DNA"/>
</dbReference>
<reference evidence="1" key="1">
    <citation type="submission" date="2021-03" db="EMBL/GenBank/DDBJ databases">
        <title>Chromosome level genome of the anhydrobiotic midge Polypedilum vanderplanki.</title>
        <authorList>
            <person name="Yoshida Y."/>
            <person name="Kikawada T."/>
            <person name="Gusev O."/>
        </authorList>
    </citation>
    <scope>NUCLEOTIDE SEQUENCE</scope>
    <source>
        <strain evidence="1">NIAS01</strain>
        <tissue evidence="1">Whole body or cell culture</tissue>
    </source>
</reference>